<name>A0AAW9R7U2_9GAMM</name>
<dbReference type="Gene3D" id="3.30.450.40">
    <property type="match status" value="1"/>
</dbReference>
<gene>
    <name evidence="1" type="ORF">WB794_08190</name>
</gene>
<keyword evidence="2" id="KW-1185">Reference proteome</keyword>
<evidence type="ECO:0000313" key="1">
    <source>
        <dbReference type="EMBL" id="MEJ1249649.1"/>
    </source>
</evidence>
<dbReference type="Pfam" id="PF04340">
    <property type="entry name" value="DUF484"/>
    <property type="match status" value="1"/>
</dbReference>
<protein>
    <submittedName>
        <fullName evidence="1">DUF484 family protein</fullName>
    </submittedName>
</protein>
<dbReference type="RefSeq" id="WP_337335366.1">
    <property type="nucleotide sequence ID" value="NZ_JBBDHC010000010.1"/>
</dbReference>
<dbReference type="InterPro" id="IPR029016">
    <property type="entry name" value="GAF-like_dom_sf"/>
</dbReference>
<dbReference type="PANTHER" id="PTHR38765">
    <property type="entry name" value="DUF484 DOMAIN-CONTAINING PROTEIN"/>
    <property type="match status" value="1"/>
</dbReference>
<dbReference type="PANTHER" id="PTHR38765:SF1">
    <property type="entry name" value="DUF484 DOMAIN-CONTAINING PROTEIN"/>
    <property type="match status" value="1"/>
</dbReference>
<comment type="caution">
    <text evidence="1">The sequence shown here is derived from an EMBL/GenBank/DDBJ whole genome shotgun (WGS) entry which is preliminary data.</text>
</comment>
<evidence type="ECO:0000313" key="2">
    <source>
        <dbReference type="Proteomes" id="UP001364472"/>
    </source>
</evidence>
<reference evidence="1 2" key="1">
    <citation type="journal article" date="2016" name="Antonie Van Leeuwenhoek">
        <title>Denitratimonas tolerans gen. nov., sp. nov., a denitrifying bacterium isolated from a bioreactor for tannery wastewater treatment.</title>
        <authorList>
            <person name="Han S.I."/>
            <person name="Kim J.O."/>
            <person name="Lee Y.R."/>
            <person name="Ekpeghere K.I."/>
            <person name="Koh S.C."/>
            <person name="Whang K.S."/>
        </authorList>
    </citation>
    <scope>NUCLEOTIDE SEQUENCE [LARGE SCALE GENOMIC DNA]</scope>
    <source>
        <strain evidence="1 2">KACC 17565</strain>
    </source>
</reference>
<dbReference type="AlphaFoldDB" id="A0AAW9R7U2"/>
<dbReference type="EMBL" id="JBBDHC010000010">
    <property type="protein sequence ID" value="MEJ1249649.1"/>
    <property type="molecule type" value="Genomic_DNA"/>
</dbReference>
<proteinExistence type="predicted"/>
<organism evidence="1 2">
    <name type="scientific">Denitratimonas tolerans</name>
    <dbReference type="NCBI Taxonomy" id="1338420"/>
    <lineage>
        <taxon>Bacteria</taxon>
        <taxon>Pseudomonadati</taxon>
        <taxon>Pseudomonadota</taxon>
        <taxon>Gammaproteobacteria</taxon>
        <taxon>Lysobacterales</taxon>
        <taxon>Lysobacteraceae</taxon>
        <taxon>Denitratimonas</taxon>
    </lineage>
</organism>
<dbReference type="InterPro" id="IPR007435">
    <property type="entry name" value="DUF484"/>
</dbReference>
<dbReference type="Proteomes" id="UP001364472">
    <property type="component" value="Unassembled WGS sequence"/>
</dbReference>
<sequence length="225" mass="24690">MSDSARRELAAGDVAAWLREHPAFFSQYPDVALAMDVPREDGRTTSLASYQLDALREKNRELNRRLLELYGIANENERLTVRTHQLTLALLRARSLPETLATLVATLREDFSSEWVRVVLVGSRDGVPESPWWRVLAPGDAALAPFADFLAGEEPLCGRLQPPKMGVLFGDDAGKVQSTALLPLGRHGLLAVGSSDANRFYPGMGTLFLRLMAEALAAALSRYDA</sequence>
<accession>A0AAW9R7U2</accession>